<dbReference type="KEGG" id="mhe:MHC_01155"/>
<evidence type="ECO:0000313" key="2">
    <source>
        <dbReference type="EMBL" id="AEW45097.1"/>
    </source>
</evidence>
<dbReference type="STRING" id="1111676.MHC_01155"/>
<keyword evidence="3" id="KW-1185">Reference proteome</keyword>
<accession>H6N625</accession>
<organism evidence="2 3">
    <name type="scientific">Mycoplasma haemocanis (strain Illinois)</name>
    <dbReference type="NCBI Taxonomy" id="1111676"/>
    <lineage>
        <taxon>Bacteria</taxon>
        <taxon>Bacillati</taxon>
        <taxon>Mycoplasmatota</taxon>
        <taxon>Mollicutes</taxon>
        <taxon>Mycoplasmataceae</taxon>
        <taxon>Mycoplasma</taxon>
    </lineage>
</organism>
<sequence length="224" mass="25483">MSLPVKLSIGTLVGGVTVTGGALVYREVYKTPSKKPIYELIKTLNRDKRLISKSETGNSKEWQAVWKLYKEEYQNKESNPLSINSEQLKNSTSNQDAPTEFMNKCESFSRELVLDEKNGRYQDVIKYCTRNTLVQDLVSESGRKLIDETNGNWSESWKSYRAANSGKGNNQDTWQLSDWESKKNADSTISDNLKVKCKEKLGEEAGVKSVQDFQDVVNWCSESR</sequence>
<protein>
    <submittedName>
        <fullName evidence="2">Uncharacterized protein</fullName>
    </submittedName>
</protein>
<dbReference type="Proteomes" id="UP000009135">
    <property type="component" value="Chromosome"/>
</dbReference>
<feature type="compositionally biased region" description="Polar residues" evidence="1">
    <location>
        <begin position="80"/>
        <end position="97"/>
    </location>
</feature>
<name>H6N625_MYCHN</name>
<dbReference type="AlphaFoldDB" id="H6N625"/>
<feature type="region of interest" description="Disordered" evidence="1">
    <location>
        <begin position="80"/>
        <end position="99"/>
    </location>
</feature>
<dbReference type="OrthoDB" id="9823089at2"/>
<dbReference type="HOGENOM" id="CLU_098620_0_0_14"/>
<reference evidence="2 3" key="1">
    <citation type="journal article" date="2012" name="J. Bacteriol.">
        <title>Complete genome sequence of Mycoplasma haemocanis strain Illinois.</title>
        <authorList>
            <person name="do Nascimento N.C."/>
            <person name="Guimaraes A.M."/>
            <person name="Santos A.P."/>
            <person name="Sanmiguel P.J."/>
            <person name="Messick J.B."/>
        </authorList>
    </citation>
    <scope>NUCLEOTIDE SEQUENCE [LARGE SCALE GENOMIC DNA]</scope>
    <source>
        <strain evidence="2 3">Illinois</strain>
    </source>
</reference>
<gene>
    <name evidence="2" type="ordered locus">MHC_01155</name>
</gene>
<evidence type="ECO:0000313" key="3">
    <source>
        <dbReference type="Proteomes" id="UP000009135"/>
    </source>
</evidence>
<proteinExistence type="predicted"/>
<evidence type="ECO:0000256" key="1">
    <source>
        <dbReference type="SAM" id="MobiDB-lite"/>
    </source>
</evidence>
<dbReference type="EMBL" id="CP003199">
    <property type="protein sequence ID" value="AEW45097.1"/>
    <property type="molecule type" value="Genomic_DNA"/>
</dbReference>